<dbReference type="EMBL" id="JBHTBD010000002">
    <property type="protein sequence ID" value="MFC7294692.1"/>
    <property type="molecule type" value="Genomic_DNA"/>
</dbReference>
<dbReference type="Proteomes" id="UP001596506">
    <property type="component" value="Unassembled WGS sequence"/>
</dbReference>
<comment type="caution">
    <text evidence="1">The sequence shown here is derived from an EMBL/GenBank/DDBJ whole genome shotgun (WGS) entry which is preliminary data.</text>
</comment>
<dbReference type="InterPro" id="IPR045508">
    <property type="entry name" value="DUF6482"/>
</dbReference>
<accession>A0ABW2IUV2</accession>
<sequence length="63" mass="7233">MRITLEHPATQPRQVIGLLEIISIEGQQYKVRLNVGNEQRLLSDNKGVTCLFRSAWQVQEQKA</sequence>
<protein>
    <submittedName>
        <fullName evidence="1">DUF6482 family protein</fullName>
    </submittedName>
</protein>
<proteinExistence type="predicted"/>
<name>A0ABW2IUV2_9GAMM</name>
<reference evidence="2" key="1">
    <citation type="journal article" date="2019" name="Int. J. Syst. Evol. Microbiol.">
        <title>The Global Catalogue of Microorganisms (GCM) 10K type strain sequencing project: providing services to taxonomists for standard genome sequencing and annotation.</title>
        <authorList>
            <consortium name="The Broad Institute Genomics Platform"/>
            <consortium name="The Broad Institute Genome Sequencing Center for Infectious Disease"/>
            <person name="Wu L."/>
            <person name="Ma J."/>
        </authorList>
    </citation>
    <scope>NUCLEOTIDE SEQUENCE [LARGE SCALE GENOMIC DNA]</scope>
    <source>
        <strain evidence="2">CCUG 60559</strain>
    </source>
</reference>
<dbReference type="Pfam" id="PF20090">
    <property type="entry name" value="DUF6482"/>
    <property type="match status" value="1"/>
</dbReference>
<dbReference type="RefSeq" id="WP_100687482.1">
    <property type="nucleotide sequence ID" value="NZ_JBHTBD010000002.1"/>
</dbReference>
<organism evidence="1 2">
    <name type="scientific">Marinobacter aromaticivorans</name>
    <dbReference type="NCBI Taxonomy" id="1494078"/>
    <lineage>
        <taxon>Bacteria</taxon>
        <taxon>Pseudomonadati</taxon>
        <taxon>Pseudomonadota</taxon>
        <taxon>Gammaproteobacteria</taxon>
        <taxon>Pseudomonadales</taxon>
        <taxon>Marinobacteraceae</taxon>
        <taxon>Marinobacter</taxon>
    </lineage>
</organism>
<evidence type="ECO:0000313" key="1">
    <source>
        <dbReference type="EMBL" id="MFC7294692.1"/>
    </source>
</evidence>
<keyword evidence="2" id="KW-1185">Reference proteome</keyword>
<gene>
    <name evidence="1" type="ORF">ACFQQA_08145</name>
</gene>
<evidence type="ECO:0000313" key="2">
    <source>
        <dbReference type="Proteomes" id="UP001596506"/>
    </source>
</evidence>